<feature type="non-terminal residue" evidence="1">
    <location>
        <position position="1"/>
    </location>
</feature>
<evidence type="ECO:0000313" key="1">
    <source>
        <dbReference type="EMBL" id="CAG8476427.1"/>
    </source>
</evidence>
<dbReference type="Proteomes" id="UP000789901">
    <property type="component" value="Unassembled WGS sequence"/>
</dbReference>
<dbReference type="EMBL" id="CAJVQB010000229">
    <property type="protein sequence ID" value="CAG8476427.1"/>
    <property type="molecule type" value="Genomic_DNA"/>
</dbReference>
<protein>
    <submittedName>
        <fullName evidence="1">22256_t:CDS:1</fullName>
    </submittedName>
</protein>
<organism evidence="1 2">
    <name type="scientific">Gigaspora margarita</name>
    <dbReference type="NCBI Taxonomy" id="4874"/>
    <lineage>
        <taxon>Eukaryota</taxon>
        <taxon>Fungi</taxon>
        <taxon>Fungi incertae sedis</taxon>
        <taxon>Mucoromycota</taxon>
        <taxon>Glomeromycotina</taxon>
        <taxon>Glomeromycetes</taxon>
        <taxon>Diversisporales</taxon>
        <taxon>Gigasporaceae</taxon>
        <taxon>Gigaspora</taxon>
    </lineage>
</organism>
<evidence type="ECO:0000313" key="2">
    <source>
        <dbReference type="Proteomes" id="UP000789901"/>
    </source>
</evidence>
<accession>A0ABM8VY67</accession>
<gene>
    <name evidence="1" type="ORF">GMARGA_LOCUS1024</name>
</gene>
<name>A0ABM8VY67_GIGMA</name>
<keyword evidence="2" id="KW-1185">Reference proteome</keyword>
<reference evidence="1 2" key="1">
    <citation type="submission" date="2021-06" db="EMBL/GenBank/DDBJ databases">
        <authorList>
            <person name="Kallberg Y."/>
            <person name="Tangrot J."/>
            <person name="Rosling A."/>
        </authorList>
    </citation>
    <scope>NUCLEOTIDE SEQUENCE [LARGE SCALE GENOMIC DNA]</scope>
    <source>
        <strain evidence="1 2">120-4 pot B 10/14</strain>
    </source>
</reference>
<comment type="caution">
    <text evidence="1">The sequence shown here is derived from an EMBL/GenBank/DDBJ whole genome shotgun (WGS) entry which is preliminary data.</text>
</comment>
<sequence>YLNSRFLLCKHLVQSVCPPKPNFFNKAKCYRSPPFWRHRDLIPLTQDLRKDEQSNYETDDELIAVHQKYEEDENDTIDNAPKEYCESCEIINNRVTKKIQEWTNLLKSQEQSKDI</sequence>
<proteinExistence type="predicted"/>